<dbReference type="NCBIfam" id="NF001095">
    <property type="entry name" value="PRK00124.1"/>
    <property type="match status" value="1"/>
</dbReference>
<evidence type="ECO:0000256" key="2">
    <source>
        <dbReference type="HAMAP-Rule" id="MF_00489"/>
    </source>
</evidence>
<evidence type="ECO:0000313" key="3">
    <source>
        <dbReference type="EMBL" id="SHO48464.1"/>
    </source>
</evidence>
<dbReference type="AlphaFoldDB" id="A0A1M7Y780"/>
<sequence length="149" mass="16543">MKIWIDADACPVAIREILYKAAERRRLQLTLVANSPIRIPSSPYIRFVRVAAGSDVADKAIVTELTPGDLVITADIPLAAAVVEKGAHALNPRGEMYSVENVRDRLSMRDFMDSLRSDGIETGGPPPLTKRDRQTFANNLDTFLSRYCR</sequence>
<keyword evidence="4" id="KW-1185">Reference proteome</keyword>
<dbReference type="HAMAP" id="MF_00489">
    <property type="entry name" value="UPF0178"/>
    <property type="match status" value="1"/>
</dbReference>
<dbReference type="RefSeq" id="WP_073613613.1">
    <property type="nucleotide sequence ID" value="NZ_FRFE01000010.1"/>
</dbReference>
<dbReference type="CDD" id="cd18720">
    <property type="entry name" value="PIN_YqxD-like"/>
    <property type="match status" value="1"/>
</dbReference>
<reference evidence="3 4" key="1">
    <citation type="submission" date="2016-12" db="EMBL/GenBank/DDBJ databases">
        <authorList>
            <person name="Song W.-J."/>
            <person name="Kurnit D.M."/>
        </authorList>
    </citation>
    <scope>NUCLEOTIDE SEQUENCE [LARGE SCALE GENOMIC DNA]</scope>
    <source>
        <strain evidence="3 4">DSM 18488</strain>
    </source>
</reference>
<accession>A0A1M7Y780</accession>
<evidence type="ECO:0000313" key="4">
    <source>
        <dbReference type="Proteomes" id="UP000184603"/>
    </source>
</evidence>
<dbReference type="Pfam" id="PF02639">
    <property type="entry name" value="DUF188"/>
    <property type="match status" value="1"/>
</dbReference>
<comment type="similarity">
    <text evidence="1 2">Belongs to the UPF0178 family.</text>
</comment>
<dbReference type="EMBL" id="FRFE01000010">
    <property type="protein sequence ID" value="SHO48464.1"/>
    <property type="molecule type" value="Genomic_DNA"/>
</dbReference>
<dbReference type="PANTHER" id="PTHR35146:SF1">
    <property type="entry name" value="UPF0178 PROTEIN YAII"/>
    <property type="match status" value="1"/>
</dbReference>
<organism evidence="3 4">
    <name type="scientific">Desulfopila aestuarii DSM 18488</name>
    <dbReference type="NCBI Taxonomy" id="1121416"/>
    <lineage>
        <taxon>Bacteria</taxon>
        <taxon>Pseudomonadati</taxon>
        <taxon>Thermodesulfobacteriota</taxon>
        <taxon>Desulfobulbia</taxon>
        <taxon>Desulfobulbales</taxon>
        <taxon>Desulfocapsaceae</taxon>
        <taxon>Desulfopila</taxon>
    </lineage>
</organism>
<dbReference type="STRING" id="1121416.SAMN02745220_02313"/>
<gene>
    <name evidence="3" type="ORF">SAMN02745220_02313</name>
</gene>
<name>A0A1M7Y780_9BACT</name>
<protein>
    <recommendedName>
        <fullName evidence="2">UPF0178 protein SAMN02745220_02313</fullName>
    </recommendedName>
</protein>
<dbReference type="InterPro" id="IPR003791">
    <property type="entry name" value="UPF0178"/>
</dbReference>
<evidence type="ECO:0000256" key="1">
    <source>
        <dbReference type="ARBA" id="ARBA00008522"/>
    </source>
</evidence>
<proteinExistence type="inferred from homology"/>
<dbReference type="OrthoDB" id="9798918at2"/>
<dbReference type="PANTHER" id="PTHR35146">
    <property type="entry name" value="UPF0178 PROTEIN YAII"/>
    <property type="match status" value="1"/>
</dbReference>
<dbReference type="Proteomes" id="UP000184603">
    <property type="component" value="Unassembled WGS sequence"/>
</dbReference>